<dbReference type="Pfam" id="PF00903">
    <property type="entry name" value="Glyoxalase"/>
    <property type="match status" value="1"/>
</dbReference>
<gene>
    <name evidence="2" type="ORF">HNP48_002178</name>
</gene>
<dbReference type="RefSeq" id="WP_184856911.1">
    <property type="nucleotide sequence ID" value="NZ_JACHLK010000003.1"/>
</dbReference>
<dbReference type="GO" id="GO:0016829">
    <property type="term" value="F:lyase activity"/>
    <property type="evidence" value="ECO:0007669"/>
    <property type="project" value="UniProtKB-KW"/>
</dbReference>
<dbReference type="InterPro" id="IPR029068">
    <property type="entry name" value="Glyas_Bleomycin-R_OHBP_Dase"/>
</dbReference>
<organism evidence="2 3">
    <name type="scientific">Acidovorax soli</name>
    <dbReference type="NCBI Taxonomy" id="592050"/>
    <lineage>
        <taxon>Bacteria</taxon>
        <taxon>Pseudomonadati</taxon>
        <taxon>Pseudomonadota</taxon>
        <taxon>Betaproteobacteria</taxon>
        <taxon>Burkholderiales</taxon>
        <taxon>Comamonadaceae</taxon>
        <taxon>Acidovorax</taxon>
    </lineage>
</organism>
<keyword evidence="2" id="KW-0223">Dioxygenase</keyword>
<evidence type="ECO:0000259" key="1">
    <source>
        <dbReference type="PROSITE" id="PS51819"/>
    </source>
</evidence>
<dbReference type="InterPro" id="IPR004360">
    <property type="entry name" value="Glyas_Fos-R_dOase_dom"/>
</dbReference>
<keyword evidence="3" id="KW-1185">Reference proteome</keyword>
<evidence type="ECO:0000313" key="2">
    <source>
        <dbReference type="EMBL" id="MBB6559511.1"/>
    </source>
</evidence>
<protein>
    <submittedName>
        <fullName evidence="2">Catechol 2,3-dioxygenase-like lactoylglutathione lyase family enzyme</fullName>
    </submittedName>
</protein>
<keyword evidence="2" id="KW-0456">Lyase</keyword>
<dbReference type="PROSITE" id="PS51819">
    <property type="entry name" value="VOC"/>
    <property type="match status" value="1"/>
</dbReference>
<dbReference type="AlphaFoldDB" id="A0A7X0PCX3"/>
<dbReference type="Gene3D" id="3.10.180.10">
    <property type="entry name" value="2,3-Dihydroxybiphenyl 1,2-Dioxygenase, domain 1"/>
    <property type="match status" value="1"/>
</dbReference>
<evidence type="ECO:0000313" key="3">
    <source>
        <dbReference type="Proteomes" id="UP000575083"/>
    </source>
</evidence>
<sequence>MAILDHVEFAVSDSAVSCKFYEAALQPLGIGLVVSVDASKTGKGARHGLGVNGYPTLWIHDGAQASQGLHVAFSAATRALVDAFWNAALASGGVDNGAPGIRTRYHDHYYAAYVLDPDGVNVEVVCQAQP</sequence>
<dbReference type="PANTHER" id="PTHR35006">
    <property type="entry name" value="GLYOXALASE FAMILY PROTEIN (AFU_ORTHOLOGUE AFUA_5G14830)"/>
    <property type="match status" value="1"/>
</dbReference>
<dbReference type="InterPro" id="IPR037523">
    <property type="entry name" value="VOC_core"/>
</dbReference>
<dbReference type="CDD" id="cd07262">
    <property type="entry name" value="VOC_like"/>
    <property type="match status" value="1"/>
</dbReference>
<dbReference type="SUPFAM" id="SSF54593">
    <property type="entry name" value="Glyoxalase/Bleomycin resistance protein/Dihydroxybiphenyl dioxygenase"/>
    <property type="match status" value="1"/>
</dbReference>
<keyword evidence="2" id="KW-0560">Oxidoreductase</keyword>
<reference evidence="2 3" key="1">
    <citation type="submission" date="2020-08" db="EMBL/GenBank/DDBJ databases">
        <title>Functional genomics of gut bacteria from endangered species of beetles.</title>
        <authorList>
            <person name="Carlos-Shanley C."/>
        </authorList>
    </citation>
    <scope>NUCLEOTIDE SEQUENCE [LARGE SCALE GENOMIC DNA]</scope>
    <source>
        <strain evidence="2 3">S00198</strain>
    </source>
</reference>
<dbReference type="Proteomes" id="UP000575083">
    <property type="component" value="Unassembled WGS sequence"/>
</dbReference>
<comment type="caution">
    <text evidence="2">The sequence shown here is derived from an EMBL/GenBank/DDBJ whole genome shotgun (WGS) entry which is preliminary data.</text>
</comment>
<name>A0A7X0PCX3_9BURK</name>
<proteinExistence type="predicted"/>
<feature type="domain" description="VOC" evidence="1">
    <location>
        <begin position="3"/>
        <end position="127"/>
    </location>
</feature>
<dbReference type="EMBL" id="JACHLK010000003">
    <property type="protein sequence ID" value="MBB6559511.1"/>
    <property type="molecule type" value="Genomic_DNA"/>
</dbReference>
<dbReference type="GO" id="GO:0051213">
    <property type="term" value="F:dioxygenase activity"/>
    <property type="evidence" value="ECO:0007669"/>
    <property type="project" value="UniProtKB-KW"/>
</dbReference>
<accession>A0A7X0PCX3</accession>
<dbReference type="PANTHER" id="PTHR35006:SF2">
    <property type="entry name" value="GLYOXALASE FAMILY PROTEIN (AFU_ORTHOLOGUE AFUA_5G14830)"/>
    <property type="match status" value="1"/>
</dbReference>